<evidence type="ECO:0000259" key="5">
    <source>
        <dbReference type="Pfam" id="PF06429"/>
    </source>
</evidence>
<dbReference type="InterPro" id="IPR010930">
    <property type="entry name" value="Flg_bb/hook_C_dom"/>
</dbReference>
<dbReference type="PANTHER" id="PTHR30435:SF19">
    <property type="entry name" value="FLAGELLAR BASAL-BODY ROD PROTEIN FLGG"/>
    <property type="match status" value="1"/>
</dbReference>
<dbReference type="GO" id="GO:0009425">
    <property type="term" value="C:bacterial-type flagellum basal body"/>
    <property type="evidence" value="ECO:0007669"/>
    <property type="project" value="UniProtKB-SubCell"/>
</dbReference>
<feature type="domain" description="Flagellar basal-body/hook protein C-terminal" evidence="5">
    <location>
        <begin position="65"/>
        <end position="104"/>
    </location>
</feature>
<evidence type="ECO:0000256" key="1">
    <source>
        <dbReference type="ARBA" id="ARBA00004117"/>
    </source>
</evidence>
<gene>
    <name evidence="6" type="ORF">RHIZ70_3138</name>
</gene>
<dbReference type="RefSeq" id="WP_115670093.1">
    <property type="nucleotide sequence ID" value="NZ_UEYP01000004.1"/>
</dbReference>
<evidence type="ECO:0000313" key="7">
    <source>
        <dbReference type="Proteomes" id="UP000254764"/>
    </source>
</evidence>
<dbReference type="EMBL" id="UEYP01000004">
    <property type="protein sequence ID" value="SSC67430.1"/>
    <property type="molecule type" value="Genomic_DNA"/>
</dbReference>
<dbReference type="InterPro" id="IPR001444">
    <property type="entry name" value="Flag_bb_rod_N"/>
</dbReference>
<dbReference type="AlphaFoldDB" id="A0A376AIC2"/>
<reference evidence="7" key="1">
    <citation type="submission" date="2018-07" db="EMBL/GenBank/DDBJ databases">
        <authorList>
            <person name="Peiro R."/>
            <person name="Begona"/>
            <person name="Cbmso G."/>
            <person name="Lopez M."/>
            <person name="Gonzalez S."/>
        </authorList>
    </citation>
    <scope>NUCLEOTIDE SEQUENCE [LARGE SCALE GENOMIC DNA]</scope>
</reference>
<evidence type="ECO:0008006" key="8">
    <source>
        <dbReference type="Google" id="ProtNLM"/>
    </source>
</evidence>
<feature type="domain" description="Flagellar basal body rod protein N-terminal" evidence="4">
    <location>
        <begin position="11"/>
        <end position="36"/>
    </location>
</feature>
<dbReference type="Pfam" id="PF06429">
    <property type="entry name" value="Flg_bbr_C"/>
    <property type="match status" value="1"/>
</dbReference>
<dbReference type="Pfam" id="PF00460">
    <property type="entry name" value="Flg_bb_rod"/>
    <property type="match status" value="1"/>
</dbReference>
<dbReference type="GO" id="GO:0071978">
    <property type="term" value="P:bacterial-type flagellum-dependent swarming motility"/>
    <property type="evidence" value="ECO:0007669"/>
    <property type="project" value="TreeGrafter"/>
</dbReference>
<name>A0A376AIC2_9HYPH</name>
<proteinExistence type="inferred from homology"/>
<comment type="subcellular location">
    <subcellularLocation>
        <location evidence="1">Bacterial flagellum basal body</location>
    </subcellularLocation>
</comment>
<comment type="similarity">
    <text evidence="2">Belongs to the flagella basal body rod proteins family.</text>
</comment>
<keyword evidence="7" id="KW-1185">Reference proteome</keyword>
<evidence type="ECO:0000256" key="3">
    <source>
        <dbReference type="ARBA" id="ARBA00023143"/>
    </source>
</evidence>
<organism evidence="6 7">
    <name type="scientific">Ciceribacter selenitireducens ATCC BAA-1503</name>
    <dbReference type="NCBI Taxonomy" id="1336235"/>
    <lineage>
        <taxon>Bacteria</taxon>
        <taxon>Pseudomonadati</taxon>
        <taxon>Pseudomonadota</taxon>
        <taxon>Alphaproteobacteria</taxon>
        <taxon>Hyphomicrobiales</taxon>
        <taxon>Rhizobiaceae</taxon>
        <taxon>Ciceribacter</taxon>
    </lineage>
</organism>
<dbReference type="OrthoDB" id="7360726at2"/>
<dbReference type="PANTHER" id="PTHR30435">
    <property type="entry name" value="FLAGELLAR PROTEIN"/>
    <property type="match status" value="1"/>
</dbReference>
<evidence type="ECO:0000313" key="6">
    <source>
        <dbReference type="EMBL" id="SSC67430.1"/>
    </source>
</evidence>
<evidence type="ECO:0000259" key="4">
    <source>
        <dbReference type="Pfam" id="PF00460"/>
    </source>
</evidence>
<keyword evidence="3" id="KW-0975">Bacterial flagellum</keyword>
<evidence type="ECO:0000256" key="2">
    <source>
        <dbReference type="ARBA" id="ARBA00009677"/>
    </source>
</evidence>
<protein>
    <recommendedName>
        <fullName evidence="8">Flagellar basal body rod protein N-terminal domain-containing protein</fullName>
    </recommendedName>
</protein>
<accession>A0A376AIC2</accession>
<sequence length="108" mass="11295">MSLSAVMGIKLSGMQAQQTRATATANNIANAMTPRYDRLETDFYSGDAGGVRASVSPSGAATFDAGSNVDPAQEVVSLIESEIGFKANASAFETGADMWDVLLSIKRD</sequence>
<dbReference type="Proteomes" id="UP000254764">
    <property type="component" value="Unassembled WGS sequence"/>
</dbReference>